<dbReference type="InParanoid" id="D8QNL5"/>
<dbReference type="HOGENOM" id="CLU_038423_0_2_1"/>
<accession>D8QNL5</accession>
<dbReference type="GO" id="GO:0016829">
    <property type="term" value="F:lyase activity"/>
    <property type="evidence" value="ECO:0007669"/>
    <property type="project" value="UniProtKB-KW"/>
</dbReference>
<dbReference type="Pfam" id="PF06831">
    <property type="entry name" value="H2TH"/>
    <property type="match status" value="1"/>
</dbReference>
<dbReference type="InterPro" id="IPR015886">
    <property type="entry name" value="H2TH_FPG"/>
</dbReference>
<dbReference type="FunFam" id="1.10.8.50:FF:000009">
    <property type="entry name" value="Formamidopyrimidine-DNA glycosylase"/>
    <property type="match status" value="1"/>
</dbReference>
<dbReference type="Gramene" id="EFJ38125">
    <property type="protein sequence ID" value="EFJ38125"/>
    <property type="gene ID" value="SELMODRAFT_75016"/>
</dbReference>
<gene>
    <name evidence="11" type="ORF">SELMODRAFT_75016</name>
</gene>
<dbReference type="EMBL" id="GL377565">
    <property type="protein sequence ID" value="EFJ38125.1"/>
    <property type="molecule type" value="Genomic_DNA"/>
</dbReference>
<evidence type="ECO:0000256" key="5">
    <source>
        <dbReference type="ARBA" id="ARBA00023125"/>
    </source>
</evidence>
<dbReference type="Gene3D" id="3.20.190.10">
    <property type="entry name" value="MutM-like, N-terminal"/>
    <property type="match status" value="1"/>
</dbReference>
<dbReference type="GO" id="GO:0003684">
    <property type="term" value="F:damaged DNA binding"/>
    <property type="evidence" value="ECO:0007669"/>
    <property type="project" value="InterPro"/>
</dbReference>
<sequence>MPELPEVEAARRAVELHCKGLICRASVADDTTVIEGMAPFDMQRRLVAKRIVAAHRKGKQLWLELDEPPSICFQFGMAGAVYVKGVKSTKYVRSAVKDEDEWPSKYSKVHLVLDTGVEMSFTDKRRFARVRLLQDPRLSPPISELGPDAYTELPDETTFADSVAKKKTAIKAVLLDQVFIAGIGNWIADEVLYQSRIHPEQPASTLTAIDCERLRGAIKEVVMTAVDVDADLERFPRDWLFHHRWGKKPGSVNGEFPKSFNIAHMAGS</sequence>
<evidence type="ECO:0000256" key="8">
    <source>
        <dbReference type="ARBA" id="ARBA00023268"/>
    </source>
</evidence>
<evidence type="ECO:0000313" key="12">
    <source>
        <dbReference type="Proteomes" id="UP000001514"/>
    </source>
</evidence>
<dbReference type="STRING" id="88036.D8QNL5"/>
<dbReference type="CDD" id="cd08972">
    <property type="entry name" value="PF_Nei_N"/>
    <property type="match status" value="1"/>
</dbReference>
<proteinExistence type="inferred from homology"/>
<evidence type="ECO:0000256" key="4">
    <source>
        <dbReference type="ARBA" id="ARBA00022801"/>
    </source>
</evidence>
<dbReference type="PANTHER" id="PTHR22993">
    <property type="entry name" value="FORMAMIDOPYRIMIDINE-DNA GLYCOSYLASE"/>
    <property type="match status" value="1"/>
</dbReference>
<evidence type="ECO:0000256" key="2">
    <source>
        <dbReference type="ARBA" id="ARBA00009409"/>
    </source>
</evidence>
<keyword evidence="4" id="KW-0378">Hydrolase</keyword>
<dbReference type="GO" id="GO:0003906">
    <property type="term" value="F:DNA-(apurinic or apyrimidinic site) endonuclease activity"/>
    <property type="evidence" value="ECO:0000318"/>
    <property type="project" value="GO_Central"/>
</dbReference>
<evidence type="ECO:0000256" key="3">
    <source>
        <dbReference type="ARBA" id="ARBA00022763"/>
    </source>
</evidence>
<dbReference type="Gene3D" id="1.10.8.50">
    <property type="match status" value="1"/>
</dbReference>
<evidence type="ECO:0000256" key="1">
    <source>
        <dbReference type="ARBA" id="ARBA00001668"/>
    </source>
</evidence>
<dbReference type="OMA" id="NWIAHEV"/>
<dbReference type="FunCoup" id="D8QNL5">
    <property type="interactions" value="1494"/>
</dbReference>
<dbReference type="SUPFAM" id="SSF46946">
    <property type="entry name" value="S13-like H2TH domain"/>
    <property type="match status" value="1"/>
</dbReference>
<dbReference type="GO" id="GO:0005634">
    <property type="term" value="C:nucleus"/>
    <property type="evidence" value="ECO:0000318"/>
    <property type="project" value="GO_Central"/>
</dbReference>
<organism evidence="12">
    <name type="scientific">Selaginella moellendorffii</name>
    <name type="common">Spikemoss</name>
    <dbReference type="NCBI Taxonomy" id="88036"/>
    <lineage>
        <taxon>Eukaryota</taxon>
        <taxon>Viridiplantae</taxon>
        <taxon>Streptophyta</taxon>
        <taxon>Embryophyta</taxon>
        <taxon>Tracheophyta</taxon>
        <taxon>Lycopodiopsida</taxon>
        <taxon>Selaginellales</taxon>
        <taxon>Selaginellaceae</taxon>
        <taxon>Selaginella</taxon>
    </lineage>
</organism>
<evidence type="ECO:0000256" key="6">
    <source>
        <dbReference type="ARBA" id="ARBA00023204"/>
    </source>
</evidence>
<dbReference type="AlphaFoldDB" id="D8QNL5"/>
<evidence type="ECO:0000313" key="11">
    <source>
        <dbReference type="EMBL" id="EFJ38125.1"/>
    </source>
</evidence>
<dbReference type="KEGG" id="smo:SELMODRAFT_75016"/>
<keyword evidence="6" id="KW-0234">DNA repair</keyword>
<dbReference type="eggNOG" id="ENOG502QVDB">
    <property type="taxonomic scope" value="Eukaryota"/>
</dbReference>
<keyword evidence="3" id="KW-0227">DNA damage</keyword>
<dbReference type="Proteomes" id="UP000001514">
    <property type="component" value="Unassembled WGS sequence"/>
</dbReference>
<evidence type="ECO:0000259" key="10">
    <source>
        <dbReference type="PROSITE" id="PS51068"/>
    </source>
</evidence>
<protein>
    <recommendedName>
        <fullName evidence="10">Formamidopyrimidine-DNA glycosylase catalytic domain-containing protein</fullName>
    </recommendedName>
</protein>
<keyword evidence="12" id="KW-1185">Reference proteome</keyword>
<name>D8QNL5_SELML</name>
<dbReference type="SUPFAM" id="SSF81624">
    <property type="entry name" value="N-terminal domain of MutM-like DNA repair proteins"/>
    <property type="match status" value="1"/>
</dbReference>
<dbReference type="Pfam" id="PF01149">
    <property type="entry name" value="Fapy_DNA_glyco"/>
    <property type="match status" value="1"/>
</dbReference>
<dbReference type="SMART" id="SM00898">
    <property type="entry name" value="Fapy_DNA_glyco"/>
    <property type="match status" value="1"/>
</dbReference>
<dbReference type="InterPro" id="IPR035937">
    <property type="entry name" value="FPG_N"/>
</dbReference>
<dbReference type="GO" id="GO:0006284">
    <property type="term" value="P:base-excision repair"/>
    <property type="evidence" value="ECO:0000318"/>
    <property type="project" value="GO_Central"/>
</dbReference>
<dbReference type="FunFam" id="3.20.190.10:FF:000004">
    <property type="entry name" value="Putative Formamidopyrimidine-DNA glycosylase"/>
    <property type="match status" value="1"/>
</dbReference>
<keyword evidence="7" id="KW-0456">Lyase</keyword>
<feature type="domain" description="Formamidopyrimidine-DNA glycosylase catalytic" evidence="10">
    <location>
        <begin position="2"/>
        <end position="128"/>
    </location>
</feature>
<dbReference type="SMART" id="SM01232">
    <property type="entry name" value="H2TH"/>
    <property type="match status" value="1"/>
</dbReference>
<evidence type="ECO:0000256" key="7">
    <source>
        <dbReference type="ARBA" id="ARBA00023239"/>
    </source>
</evidence>
<dbReference type="InterPro" id="IPR010979">
    <property type="entry name" value="Ribosomal_uS13-like_H2TH"/>
</dbReference>
<evidence type="ECO:0000256" key="9">
    <source>
        <dbReference type="ARBA" id="ARBA00023295"/>
    </source>
</evidence>
<dbReference type="PANTHER" id="PTHR22993:SF9">
    <property type="entry name" value="FORMAMIDOPYRIMIDINE-DNA GLYCOSYLASE"/>
    <property type="match status" value="1"/>
</dbReference>
<comment type="similarity">
    <text evidence="2">Belongs to the FPG family.</text>
</comment>
<dbReference type="GO" id="GO:0019104">
    <property type="term" value="F:DNA N-glycosylase activity"/>
    <property type="evidence" value="ECO:0000318"/>
    <property type="project" value="GO_Central"/>
</dbReference>
<comment type="catalytic activity">
    <reaction evidence="1">
        <text>Hydrolysis of DNA containing ring-opened 7-methylguanine residues, releasing 2,6-diamino-4-hydroxy-5-(N-methyl)formamidopyrimidine.</text>
        <dbReference type="EC" id="3.2.2.23"/>
    </reaction>
</comment>
<keyword evidence="5" id="KW-0238">DNA-binding</keyword>
<dbReference type="GO" id="GO:0008534">
    <property type="term" value="F:oxidized purine nucleobase lesion DNA N-glycosylase activity"/>
    <property type="evidence" value="ECO:0007669"/>
    <property type="project" value="UniProtKB-EC"/>
</dbReference>
<dbReference type="PROSITE" id="PS51068">
    <property type="entry name" value="FPG_CAT"/>
    <property type="match status" value="1"/>
</dbReference>
<reference evidence="11 12" key="1">
    <citation type="journal article" date="2011" name="Science">
        <title>The Selaginella genome identifies genetic changes associated with the evolution of vascular plants.</title>
        <authorList>
            <person name="Banks J.A."/>
            <person name="Nishiyama T."/>
            <person name="Hasebe M."/>
            <person name="Bowman J.L."/>
            <person name="Gribskov M."/>
            <person name="dePamphilis C."/>
            <person name="Albert V.A."/>
            <person name="Aono N."/>
            <person name="Aoyama T."/>
            <person name="Ambrose B.A."/>
            <person name="Ashton N.W."/>
            <person name="Axtell M.J."/>
            <person name="Barker E."/>
            <person name="Barker M.S."/>
            <person name="Bennetzen J.L."/>
            <person name="Bonawitz N.D."/>
            <person name="Chapple C."/>
            <person name="Cheng C."/>
            <person name="Correa L.G."/>
            <person name="Dacre M."/>
            <person name="DeBarry J."/>
            <person name="Dreyer I."/>
            <person name="Elias M."/>
            <person name="Engstrom E.M."/>
            <person name="Estelle M."/>
            <person name="Feng L."/>
            <person name="Finet C."/>
            <person name="Floyd S.K."/>
            <person name="Frommer W.B."/>
            <person name="Fujita T."/>
            <person name="Gramzow L."/>
            <person name="Gutensohn M."/>
            <person name="Harholt J."/>
            <person name="Hattori M."/>
            <person name="Heyl A."/>
            <person name="Hirai T."/>
            <person name="Hiwatashi Y."/>
            <person name="Ishikawa M."/>
            <person name="Iwata M."/>
            <person name="Karol K.G."/>
            <person name="Koehler B."/>
            <person name="Kolukisaoglu U."/>
            <person name="Kubo M."/>
            <person name="Kurata T."/>
            <person name="Lalonde S."/>
            <person name="Li K."/>
            <person name="Li Y."/>
            <person name="Litt A."/>
            <person name="Lyons E."/>
            <person name="Manning G."/>
            <person name="Maruyama T."/>
            <person name="Michael T.P."/>
            <person name="Mikami K."/>
            <person name="Miyazaki S."/>
            <person name="Morinaga S."/>
            <person name="Murata T."/>
            <person name="Mueller-Roeber B."/>
            <person name="Nelson D.R."/>
            <person name="Obara M."/>
            <person name="Oguri Y."/>
            <person name="Olmstead R.G."/>
            <person name="Onodera N."/>
            <person name="Petersen B.L."/>
            <person name="Pils B."/>
            <person name="Prigge M."/>
            <person name="Rensing S.A."/>
            <person name="Riano-Pachon D.M."/>
            <person name="Roberts A.W."/>
            <person name="Sato Y."/>
            <person name="Scheller H.V."/>
            <person name="Schulz B."/>
            <person name="Schulz C."/>
            <person name="Shakirov E.V."/>
            <person name="Shibagaki N."/>
            <person name="Shinohara N."/>
            <person name="Shippen D.E."/>
            <person name="Soerensen I."/>
            <person name="Sotooka R."/>
            <person name="Sugimoto N."/>
            <person name="Sugita M."/>
            <person name="Sumikawa N."/>
            <person name="Tanurdzic M."/>
            <person name="Theissen G."/>
            <person name="Ulvskov P."/>
            <person name="Wakazuki S."/>
            <person name="Weng J.K."/>
            <person name="Willats W.W."/>
            <person name="Wipf D."/>
            <person name="Wolf P.G."/>
            <person name="Yang L."/>
            <person name="Zimmer A.D."/>
            <person name="Zhu Q."/>
            <person name="Mitros T."/>
            <person name="Hellsten U."/>
            <person name="Loque D."/>
            <person name="Otillar R."/>
            <person name="Salamov A."/>
            <person name="Schmutz J."/>
            <person name="Shapiro H."/>
            <person name="Lindquist E."/>
            <person name="Lucas S."/>
            <person name="Rokhsar D."/>
            <person name="Grigoriev I.V."/>
        </authorList>
    </citation>
    <scope>NUCLEOTIDE SEQUENCE [LARGE SCALE GENOMIC DNA]</scope>
</reference>
<dbReference type="InterPro" id="IPR012319">
    <property type="entry name" value="FPG_cat"/>
</dbReference>
<keyword evidence="9" id="KW-0326">Glycosidase</keyword>
<keyword evidence="8" id="KW-0511">Multifunctional enzyme</keyword>
<dbReference type="GO" id="GO:0008270">
    <property type="term" value="F:zinc ion binding"/>
    <property type="evidence" value="ECO:0007669"/>
    <property type="project" value="InterPro"/>
</dbReference>